<name>A0A1I5LA40_9SPHN</name>
<evidence type="ECO:0008006" key="5">
    <source>
        <dbReference type="Google" id="ProtNLM"/>
    </source>
</evidence>
<proteinExistence type="predicted"/>
<organism evidence="3 4">
    <name type="scientific">Qipengyuania nanhaisediminis</name>
    <dbReference type="NCBI Taxonomy" id="604088"/>
    <lineage>
        <taxon>Bacteria</taxon>
        <taxon>Pseudomonadati</taxon>
        <taxon>Pseudomonadota</taxon>
        <taxon>Alphaproteobacteria</taxon>
        <taxon>Sphingomonadales</taxon>
        <taxon>Erythrobacteraceae</taxon>
        <taxon>Qipengyuania</taxon>
    </lineage>
</organism>
<feature type="chain" id="PRO_5011642030" description="Secreted protein" evidence="2">
    <location>
        <begin position="27"/>
        <end position="234"/>
    </location>
</feature>
<dbReference type="OrthoDB" id="594865at2"/>
<gene>
    <name evidence="3" type="ORF">SAMN04488060_0859</name>
</gene>
<dbReference type="EMBL" id="FOWZ01000001">
    <property type="protein sequence ID" value="SFO94150.1"/>
    <property type="molecule type" value="Genomic_DNA"/>
</dbReference>
<dbReference type="Proteomes" id="UP000199331">
    <property type="component" value="Unassembled WGS sequence"/>
</dbReference>
<dbReference type="STRING" id="604088.SAMN04488060_0859"/>
<feature type="region of interest" description="Disordered" evidence="1">
    <location>
        <begin position="36"/>
        <end position="90"/>
    </location>
</feature>
<feature type="compositionally biased region" description="Low complexity" evidence="1">
    <location>
        <begin position="60"/>
        <end position="76"/>
    </location>
</feature>
<evidence type="ECO:0000256" key="2">
    <source>
        <dbReference type="SAM" id="SignalP"/>
    </source>
</evidence>
<evidence type="ECO:0000313" key="3">
    <source>
        <dbReference type="EMBL" id="SFO94150.1"/>
    </source>
</evidence>
<accession>A0A1I5LA40</accession>
<dbReference type="AlphaFoldDB" id="A0A1I5LA40"/>
<reference evidence="4" key="1">
    <citation type="submission" date="2016-10" db="EMBL/GenBank/DDBJ databases">
        <authorList>
            <person name="Varghese N."/>
            <person name="Submissions S."/>
        </authorList>
    </citation>
    <scope>NUCLEOTIDE SEQUENCE [LARGE SCALE GENOMIC DNA]</scope>
    <source>
        <strain evidence="4">CGMCC 1.7715</strain>
    </source>
</reference>
<feature type="compositionally biased region" description="Basic and acidic residues" evidence="1">
    <location>
        <begin position="40"/>
        <end position="50"/>
    </location>
</feature>
<keyword evidence="4" id="KW-1185">Reference proteome</keyword>
<dbReference type="RefSeq" id="WP_143089561.1">
    <property type="nucleotide sequence ID" value="NZ_FOWZ01000001.1"/>
</dbReference>
<sequence length="234" mass="25227">MQHLPVFIVSGLAVFAALSHAQASFAQSRIQTSGKIYPHSSEKSEDETKAEPSAPSKTLAESNSEAEAESTTQQAERPQGPPIEQGGRLDLICGGTGAANKIDQVDGYGSFSGSVSNYGRHIGDVSGSTNMTITGTRRDGFGDQVALFIEDGEGRLRMPKIMLPPIRGGEDGWFKLNKIKIKENEITASISVNPFNNPKMRVDRYTGAISISGKAGDYIGQCQRFVPEETQKQF</sequence>
<evidence type="ECO:0000256" key="1">
    <source>
        <dbReference type="SAM" id="MobiDB-lite"/>
    </source>
</evidence>
<feature type="signal peptide" evidence="2">
    <location>
        <begin position="1"/>
        <end position="26"/>
    </location>
</feature>
<keyword evidence="2" id="KW-0732">Signal</keyword>
<protein>
    <recommendedName>
        <fullName evidence="5">Secreted protein</fullName>
    </recommendedName>
</protein>
<evidence type="ECO:0000313" key="4">
    <source>
        <dbReference type="Proteomes" id="UP000199331"/>
    </source>
</evidence>